<sequence>MSTWILRLGVLLLFGLPILLLNVTVLSRADKFTRAINGENTEESSNALMGLGRKIDSAWGNHKKNKRADAIFSAEKFTALRQVTYTQTFTVDALLADGEEAPAPEFHELWVQARAPKYMMQGCDLPLATFAQSCAFSSIDVDEKKDGFFKVTAELAYLPAYPLGDIEGKDGFSLETKHVNLPIDRSATRDIPISAADEVELDLHHAILEECTALREEKGTCAISNFQVSRKDNGNLTTIAASGTLKWLNDPAAEVTLTDRTNYQETEDSSRFAKFAALKEAAKKMMGGDDEEKPEAGGGIKILNGGGAFKSAGDGSAKFMKPESK</sequence>
<name>A0A238KQS2_9RHOB</name>
<dbReference type="AlphaFoldDB" id="A0A238KQS2"/>
<evidence type="ECO:0000256" key="1">
    <source>
        <dbReference type="SAM" id="MobiDB-lite"/>
    </source>
</evidence>
<evidence type="ECO:0000313" key="3">
    <source>
        <dbReference type="Proteomes" id="UP000202922"/>
    </source>
</evidence>
<accession>A0A238KQS2</accession>
<organism evidence="2 3">
    <name type="scientific">Actibacterium lipolyticum</name>
    <dbReference type="NCBI Taxonomy" id="1524263"/>
    <lineage>
        <taxon>Bacteria</taxon>
        <taxon>Pseudomonadati</taxon>
        <taxon>Pseudomonadota</taxon>
        <taxon>Alphaproteobacteria</taxon>
        <taxon>Rhodobacterales</taxon>
        <taxon>Roseobacteraceae</taxon>
        <taxon>Actibacterium</taxon>
    </lineage>
</organism>
<dbReference type="RefSeq" id="WP_093967808.1">
    <property type="nucleotide sequence ID" value="NZ_FXYE01000002.1"/>
</dbReference>
<protein>
    <submittedName>
        <fullName evidence="2">Uncharacterized protein</fullName>
    </submittedName>
</protein>
<gene>
    <name evidence="2" type="ORF">COL8621_02695</name>
</gene>
<proteinExistence type="predicted"/>
<feature type="compositionally biased region" description="Gly residues" evidence="1">
    <location>
        <begin position="296"/>
        <end position="308"/>
    </location>
</feature>
<dbReference type="Proteomes" id="UP000202922">
    <property type="component" value="Unassembled WGS sequence"/>
</dbReference>
<keyword evidence="3" id="KW-1185">Reference proteome</keyword>
<feature type="region of interest" description="Disordered" evidence="1">
    <location>
        <begin position="285"/>
        <end position="325"/>
    </location>
</feature>
<evidence type="ECO:0000313" key="2">
    <source>
        <dbReference type="EMBL" id="SMX45017.1"/>
    </source>
</evidence>
<dbReference type="EMBL" id="FXYE01000002">
    <property type="protein sequence ID" value="SMX45017.1"/>
    <property type="molecule type" value="Genomic_DNA"/>
</dbReference>
<reference evidence="3" key="1">
    <citation type="submission" date="2017-05" db="EMBL/GenBank/DDBJ databases">
        <authorList>
            <person name="Rodrigo-Torres L."/>
            <person name="Arahal R. D."/>
            <person name="Lucena T."/>
        </authorList>
    </citation>
    <scope>NUCLEOTIDE SEQUENCE [LARGE SCALE GENOMIC DNA]</scope>
    <source>
        <strain evidence="3">CECT 8621</strain>
    </source>
</reference>